<dbReference type="PANTHER" id="PTHR47972:SF45">
    <property type="entry name" value="PROTEIN CLARET SEGREGATIONAL"/>
    <property type="match status" value="1"/>
</dbReference>
<evidence type="ECO:0000256" key="9">
    <source>
        <dbReference type="ARBA" id="ARBA00023212"/>
    </source>
</evidence>
<dbReference type="VEuPathDB" id="FungiDB:PNEG_02951"/>
<dbReference type="PANTHER" id="PTHR47972">
    <property type="entry name" value="KINESIN-LIKE PROTEIN KLP-3"/>
    <property type="match status" value="1"/>
</dbReference>
<keyword evidence="4 11" id="KW-0493">Microtubule</keyword>
<evidence type="ECO:0000256" key="2">
    <source>
        <dbReference type="ARBA" id="ARBA00010899"/>
    </source>
</evidence>
<dbReference type="STRING" id="1069680.M7NNW4"/>
<dbReference type="GO" id="GO:0005874">
    <property type="term" value="C:microtubule"/>
    <property type="evidence" value="ECO:0007669"/>
    <property type="project" value="UniProtKB-KW"/>
</dbReference>
<dbReference type="Proteomes" id="UP000011958">
    <property type="component" value="Unassembled WGS sequence"/>
</dbReference>
<dbReference type="SUPFAM" id="SSF52540">
    <property type="entry name" value="P-loop containing nucleoside triphosphate hydrolases"/>
    <property type="match status" value="1"/>
</dbReference>
<evidence type="ECO:0000256" key="12">
    <source>
        <dbReference type="SAM" id="Coils"/>
    </source>
</evidence>
<feature type="compositionally biased region" description="Low complexity" evidence="13">
    <location>
        <begin position="85"/>
        <end position="103"/>
    </location>
</feature>
<dbReference type="InterPro" id="IPR027417">
    <property type="entry name" value="P-loop_NTPase"/>
</dbReference>
<evidence type="ECO:0000313" key="15">
    <source>
        <dbReference type="EMBL" id="EMR08781.1"/>
    </source>
</evidence>
<dbReference type="OrthoDB" id="3176171at2759"/>
<feature type="region of interest" description="Disordered" evidence="13">
    <location>
        <begin position="1"/>
        <end position="33"/>
    </location>
</feature>
<name>M7NNW4_PNEMU</name>
<dbReference type="GO" id="GO:0090307">
    <property type="term" value="P:mitotic spindle assembly"/>
    <property type="evidence" value="ECO:0007669"/>
    <property type="project" value="UniProtKB-ARBA"/>
</dbReference>
<dbReference type="InterPro" id="IPR001752">
    <property type="entry name" value="Kinesin_motor_dom"/>
</dbReference>
<dbReference type="InterPro" id="IPR027640">
    <property type="entry name" value="Kinesin-like_fam"/>
</dbReference>
<feature type="coiled-coil region" evidence="12">
    <location>
        <begin position="164"/>
        <end position="317"/>
    </location>
</feature>
<evidence type="ECO:0000256" key="10">
    <source>
        <dbReference type="PROSITE-ProRule" id="PRU00283"/>
    </source>
</evidence>
<keyword evidence="5 10" id="KW-0547">Nucleotide-binding</keyword>
<keyword evidence="6 10" id="KW-0067">ATP-binding</keyword>
<dbReference type="RefSeq" id="XP_007874996.1">
    <property type="nucleotide sequence ID" value="XM_007876805.1"/>
</dbReference>
<dbReference type="GO" id="GO:0005524">
    <property type="term" value="F:ATP binding"/>
    <property type="evidence" value="ECO:0007669"/>
    <property type="project" value="UniProtKB-UniRule"/>
</dbReference>
<feature type="domain" description="Kinesin motor" evidence="14">
    <location>
        <begin position="462"/>
        <end position="796"/>
    </location>
</feature>
<evidence type="ECO:0000256" key="5">
    <source>
        <dbReference type="ARBA" id="ARBA00022741"/>
    </source>
</evidence>
<feature type="compositionally biased region" description="Polar residues" evidence="13">
    <location>
        <begin position="123"/>
        <end position="147"/>
    </location>
</feature>
<dbReference type="PRINTS" id="PR00380">
    <property type="entry name" value="KINESINHEAVY"/>
</dbReference>
<proteinExistence type="inferred from homology"/>
<feature type="coiled-coil region" evidence="12">
    <location>
        <begin position="365"/>
        <end position="441"/>
    </location>
</feature>
<evidence type="ECO:0000313" key="16">
    <source>
        <dbReference type="Proteomes" id="UP000011958"/>
    </source>
</evidence>
<evidence type="ECO:0000256" key="1">
    <source>
        <dbReference type="ARBA" id="ARBA00004245"/>
    </source>
</evidence>
<dbReference type="eggNOG" id="KOG0239">
    <property type="taxonomic scope" value="Eukaryota"/>
</dbReference>
<dbReference type="PROSITE" id="PS50067">
    <property type="entry name" value="KINESIN_MOTOR_2"/>
    <property type="match status" value="1"/>
</dbReference>
<evidence type="ECO:0000256" key="6">
    <source>
        <dbReference type="ARBA" id="ARBA00022840"/>
    </source>
</evidence>
<comment type="caution">
    <text evidence="15">The sequence shown here is derived from an EMBL/GenBank/DDBJ whole genome shotgun (WGS) entry which is preliminary data.</text>
</comment>
<dbReference type="FunFam" id="3.40.850.10:FF:000065">
    <property type="entry name" value="Kinesin-like protein"/>
    <property type="match status" value="1"/>
</dbReference>
<evidence type="ECO:0000256" key="4">
    <source>
        <dbReference type="ARBA" id="ARBA00022701"/>
    </source>
</evidence>
<keyword evidence="9" id="KW-0206">Cytoskeleton</keyword>
<sequence length="815" mass="92345">MEEKNQSRLPQPLSRMVSPITKIKTNPLADSTSSVNIIPQRNVSGTKRSLKDLEINVSDNSKKKNTTVSERKTLVERAVAPRKPSGSSNNRSSVNENNKSVSVYQKTCQPGLSRSLNGGHVRSASTLGGNLPNTMLNSQTIQRSGTKTLGDRPKRPAWDTRGRLEDMEIAYSELKEQISIGNAEKDAIITALESERHKLNELEVVKKSLMNELEEARSFLLTRKLEMDEQLSKLRCENLELERKLDDERRQFRNEMDDFVRKNRDEIDLLERKHRDEIKSLEKTYKEEIDEIKQDGKQKLESLVSYYKNEMEMMEKKHTTAIEEACSQSILELQKFKIESALEKQKADLAFDAKERELQMTKISLNEVTSDLEREKILNVSLRNEINEKCVSNLTLESSVSVFRTEIGKLESQIASQKADIEEFSRLAKDAQEEKEIYCKKLREEETFRRKLHNQIQELKGNIRVFCRVRPFLEHEKPENGAVDIKYPDESKEGKEIEIFGQTVESSLGSVHSKSYPFSFDKVFSPKCSNDMIFDEISQLVQSALDGYNVCIFAYGQTGSGKTYTMCAKDGMIPRAVNQIYNTAHALSEKGWCYSMEGQFLEIYNEHINDLLGHPDEFDKKKHEIRHDPKECRTIVTDLTTVVLDTPSKVSSILKKASNNRFVAATHANERSSRSHSVFILTLYGTNSITGETSRGTLNLIDLAGSERLSQSQSIGDRLKETQAINKSLSCLGDVISALSNPKGHIPYRNSKLTYLLQYSLGGHSKTLMLVTLSPLLQHLSESLCSLRFATKVNNTVIGTARKTSKVQNVSLTDG</sequence>
<dbReference type="PROSITE" id="PS00411">
    <property type="entry name" value="KINESIN_MOTOR_1"/>
    <property type="match status" value="1"/>
</dbReference>
<dbReference type="GO" id="GO:0007018">
    <property type="term" value="P:microtubule-based movement"/>
    <property type="evidence" value="ECO:0007669"/>
    <property type="project" value="InterPro"/>
</dbReference>
<dbReference type="InterPro" id="IPR036961">
    <property type="entry name" value="Kinesin_motor_dom_sf"/>
</dbReference>
<feature type="compositionally biased region" description="Polar residues" evidence="13">
    <location>
        <begin position="104"/>
        <end position="116"/>
    </location>
</feature>
<feature type="compositionally biased region" description="Basic and acidic residues" evidence="13">
    <location>
        <begin position="149"/>
        <end position="158"/>
    </location>
</feature>
<comment type="subcellular location">
    <subcellularLocation>
        <location evidence="1">Cytoplasm</location>
        <location evidence="1">Cytoskeleton</location>
    </subcellularLocation>
</comment>
<reference evidence="16" key="1">
    <citation type="journal article" date="2016" name="Nat. Commun.">
        <title>Genome analysis of three Pneumocystis species reveals adaptation mechanisms to life exclusively in mammalian hosts.</title>
        <authorList>
            <person name="Ma L."/>
            <person name="Chen Z."/>
            <person name="Huang D.W."/>
            <person name="Kutty G."/>
            <person name="Ishihara M."/>
            <person name="Wang H."/>
            <person name="Abouelleil A."/>
            <person name="Bishop L."/>
            <person name="Davey E."/>
            <person name="Deng R."/>
            <person name="Deng X."/>
            <person name="Fan L."/>
            <person name="Fantoni G."/>
            <person name="Fitzgerald M."/>
            <person name="Gogineni E."/>
            <person name="Goldberg J.M."/>
            <person name="Handley G."/>
            <person name="Hu X."/>
            <person name="Huber C."/>
            <person name="Jiao X."/>
            <person name="Jones K."/>
            <person name="Levin J.Z."/>
            <person name="Liu Y."/>
            <person name="Macdonald P."/>
            <person name="Melnikov A."/>
            <person name="Raley C."/>
            <person name="Sassi M."/>
            <person name="Sherman B.T."/>
            <person name="Song X."/>
            <person name="Sykes S."/>
            <person name="Tran B."/>
            <person name="Walsh L."/>
            <person name="Xia Y."/>
            <person name="Yang J."/>
            <person name="Young S."/>
            <person name="Zeng Q."/>
            <person name="Zheng X."/>
            <person name="Stephens R."/>
            <person name="Nusbaum C."/>
            <person name="Birren B.W."/>
            <person name="Azadi P."/>
            <person name="Lempicki R.A."/>
            <person name="Cuomo C.A."/>
            <person name="Kovacs J.A."/>
        </authorList>
    </citation>
    <scope>NUCLEOTIDE SEQUENCE [LARGE SCALE GENOMIC DNA]</scope>
    <source>
        <strain evidence="16">B123</strain>
    </source>
</reference>
<evidence type="ECO:0000256" key="13">
    <source>
        <dbReference type="SAM" id="MobiDB-lite"/>
    </source>
</evidence>
<dbReference type="GO" id="GO:0008017">
    <property type="term" value="F:microtubule binding"/>
    <property type="evidence" value="ECO:0007669"/>
    <property type="project" value="InterPro"/>
</dbReference>
<keyword evidence="3" id="KW-0963">Cytoplasm</keyword>
<comment type="similarity">
    <text evidence="2">Belongs to the TRAFAC class myosin-kinesin ATPase superfamily. Kinesin family. KIN-14 subfamily.</text>
</comment>
<evidence type="ECO:0000256" key="3">
    <source>
        <dbReference type="ARBA" id="ARBA00022490"/>
    </source>
</evidence>
<keyword evidence="16" id="KW-1185">Reference proteome</keyword>
<evidence type="ECO:0000256" key="7">
    <source>
        <dbReference type="ARBA" id="ARBA00023054"/>
    </source>
</evidence>
<keyword evidence="8 10" id="KW-0505">Motor protein</keyword>
<dbReference type="GeneID" id="19896638"/>
<protein>
    <recommendedName>
        <fullName evidence="11">Kinesin-like protein</fullName>
    </recommendedName>
</protein>
<dbReference type="Gene3D" id="3.40.850.10">
    <property type="entry name" value="Kinesin motor domain"/>
    <property type="match status" value="1"/>
</dbReference>
<evidence type="ECO:0000256" key="8">
    <source>
        <dbReference type="ARBA" id="ARBA00023175"/>
    </source>
</evidence>
<evidence type="ECO:0000256" key="11">
    <source>
        <dbReference type="RuleBase" id="RU000394"/>
    </source>
</evidence>
<dbReference type="GO" id="GO:0008569">
    <property type="term" value="F:minus-end-directed microtubule motor activity"/>
    <property type="evidence" value="ECO:0007669"/>
    <property type="project" value="UniProtKB-ARBA"/>
</dbReference>
<feature type="region of interest" description="Disordered" evidence="13">
    <location>
        <begin position="56"/>
        <end position="158"/>
    </location>
</feature>
<accession>M7NNW4</accession>
<dbReference type="AlphaFoldDB" id="M7NNW4"/>
<dbReference type="InterPro" id="IPR019821">
    <property type="entry name" value="Kinesin_motor_CS"/>
</dbReference>
<feature type="binding site" evidence="10">
    <location>
        <begin position="556"/>
        <end position="563"/>
    </location>
    <ligand>
        <name>ATP</name>
        <dbReference type="ChEBI" id="CHEBI:30616"/>
    </ligand>
</feature>
<dbReference type="SMART" id="SM00129">
    <property type="entry name" value="KISc"/>
    <property type="match status" value="1"/>
</dbReference>
<keyword evidence="7 12" id="KW-0175">Coiled coil</keyword>
<dbReference type="HOGENOM" id="CLU_001485_12_1_1"/>
<dbReference type="Pfam" id="PF00225">
    <property type="entry name" value="Kinesin"/>
    <property type="match status" value="1"/>
</dbReference>
<organism evidence="15 16">
    <name type="scientific">Pneumocystis murina (strain B123)</name>
    <name type="common">Mouse pneumocystis pneumonia agent</name>
    <name type="synonym">Pneumocystis carinii f. sp. muris</name>
    <dbReference type="NCBI Taxonomy" id="1069680"/>
    <lineage>
        <taxon>Eukaryota</taxon>
        <taxon>Fungi</taxon>
        <taxon>Dikarya</taxon>
        <taxon>Ascomycota</taxon>
        <taxon>Taphrinomycotina</taxon>
        <taxon>Pneumocystomycetes</taxon>
        <taxon>Pneumocystaceae</taxon>
        <taxon>Pneumocystis</taxon>
    </lineage>
</organism>
<dbReference type="EMBL" id="AFWA02000014">
    <property type="protein sequence ID" value="EMR08781.1"/>
    <property type="molecule type" value="Genomic_DNA"/>
</dbReference>
<gene>
    <name evidence="15" type="ORF">PNEG_02951</name>
</gene>
<dbReference type="OMA" id="MCRVRPP"/>
<dbReference type="CDD" id="cd01366">
    <property type="entry name" value="KISc_C_terminal"/>
    <property type="match status" value="1"/>
</dbReference>
<evidence type="ECO:0000259" key="14">
    <source>
        <dbReference type="PROSITE" id="PS50067"/>
    </source>
</evidence>